<evidence type="ECO:0000256" key="2">
    <source>
        <dbReference type="ARBA" id="ARBA00022692"/>
    </source>
</evidence>
<dbReference type="OrthoDB" id="2132067at2759"/>
<dbReference type="Gene3D" id="1.20.1070.10">
    <property type="entry name" value="Rhodopsin 7-helix transmembrane proteins"/>
    <property type="match status" value="1"/>
</dbReference>
<accession>A0A0M3JVZ3</accession>
<keyword evidence="4 5" id="KW-0472">Membrane</keyword>
<dbReference type="CDD" id="cd00637">
    <property type="entry name" value="7tm_classA_rhodopsin-like"/>
    <property type="match status" value="1"/>
</dbReference>
<keyword evidence="8" id="KW-1185">Reference proteome</keyword>
<dbReference type="AlphaFoldDB" id="A0A0M3JVZ3"/>
<dbReference type="Proteomes" id="UP000267096">
    <property type="component" value="Unassembled WGS sequence"/>
</dbReference>
<gene>
    <name evidence="7" type="ORF">ASIM_LOCUS11884</name>
</gene>
<proteinExistence type="predicted"/>
<dbReference type="PANTHER" id="PTHR21643">
    <property type="entry name" value="G-PROTEIN COUPLED RECEPTORS FAMILY 1 PROFILE DOMAIN-CONTAINING PROTEIN-RELATED"/>
    <property type="match status" value="1"/>
</dbReference>
<organism evidence="9">
    <name type="scientific">Anisakis simplex</name>
    <name type="common">Herring worm</name>
    <dbReference type="NCBI Taxonomy" id="6269"/>
    <lineage>
        <taxon>Eukaryota</taxon>
        <taxon>Metazoa</taxon>
        <taxon>Ecdysozoa</taxon>
        <taxon>Nematoda</taxon>
        <taxon>Chromadorea</taxon>
        <taxon>Rhabditida</taxon>
        <taxon>Spirurina</taxon>
        <taxon>Ascaridomorpha</taxon>
        <taxon>Ascaridoidea</taxon>
        <taxon>Anisakidae</taxon>
        <taxon>Anisakis</taxon>
        <taxon>Anisakis simplex complex</taxon>
    </lineage>
</organism>
<feature type="transmembrane region" description="Helical" evidence="5">
    <location>
        <begin position="82"/>
        <end position="100"/>
    </location>
</feature>
<comment type="subcellular location">
    <subcellularLocation>
        <location evidence="1">Membrane</location>
    </subcellularLocation>
</comment>
<dbReference type="InterPro" id="IPR017452">
    <property type="entry name" value="GPCR_Rhodpsn_7TM"/>
</dbReference>
<feature type="transmembrane region" description="Helical" evidence="5">
    <location>
        <begin position="52"/>
        <end position="75"/>
    </location>
</feature>
<sequence length="344" mass="40167">MMEEQNEIIGYFEANVNKTSDDENALDIDESIEPLCYESDNFQTFQYTVDDMLLAASMAATVFNVIVIFCAVKLFKRSGDTMHLFIITMTCGDLLLTVFCHPNEFLTRKHDFLRHERLCAIIHFCNWLGLAVSGLSLTMLNIDKLIYFQWPLSYDQAMSKKRAIIFCCLIWGVSLGFVSYVWLFNVVHVGPDCILQMSDKKRYFYEVFMVMFCVLPVTSSMIVSVYLYRLTREKLLSTFMIDVIASRAFKMRSLVFIFATTAWTSFSLLPYRIFNICRIHLFNWNEFNCEQRAQMNWLAWILLYLLTINPVRYFHCYDVNSCIHINDRISDSDRIGSLNTITGD</sequence>
<protein>
    <submittedName>
        <fullName evidence="9">G_PROTEIN_RECEP_F1_2 domain-containing protein</fullName>
    </submittedName>
</protein>
<dbReference type="InterPro" id="IPR000276">
    <property type="entry name" value="GPCR_Rhodpsn"/>
</dbReference>
<feature type="transmembrane region" description="Helical" evidence="5">
    <location>
        <begin position="120"/>
        <end position="142"/>
    </location>
</feature>
<evidence type="ECO:0000313" key="8">
    <source>
        <dbReference type="Proteomes" id="UP000267096"/>
    </source>
</evidence>
<dbReference type="PANTHER" id="PTHR21643:SF3">
    <property type="entry name" value="G-PROTEIN COUPLED RECEPTORS FAMILY 1 PROFILE DOMAIN-CONTAINING PROTEIN"/>
    <property type="match status" value="1"/>
</dbReference>
<dbReference type="GO" id="GO:0016020">
    <property type="term" value="C:membrane"/>
    <property type="evidence" value="ECO:0007669"/>
    <property type="project" value="UniProtKB-SubCell"/>
</dbReference>
<dbReference type="GO" id="GO:0008188">
    <property type="term" value="F:neuropeptide receptor activity"/>
    <property type="evidence" value="ECO:0007669"/>
    <property type="project" value="InterPro"/>
</dbReference>
<evidence type="ECO:0000256" key="5">
    <source>
        <dbReference type="SAM" id="Phobius"/>
    </source>
</evidence>
<evidence type="ECO:0000259" key="6">
    <source>
        <dbReference type="PROSITE" id="PS50262"/>
    </source>
</evidence>
<evidence type="ECO:0000256" key="1">
    <source>
        <dbReference type="ARBA" id="ARBA00004370"/>
    </source>
</evidence>
<dbReference type="SUPFAM" id="SSF81321">
    <property type="entry name" value="Family A G protein-coupled receptor-like"/>
    <property type="match status" value="1"/>
</dbReference>
<keyword evidence="2 5" id="KW-0812">Transmembrane</keyword>
<reference evidence="7 8" key="2">
    <citation type="submission" date="2018-11" db="EMBL/GenBank/DDBJ databases">
        <authorList>
            <consortium name="Pathogen Informatics"/>
        </authorList>
    </citation>
    <scope>NUCLEOTIDE SEQUENCE [LARGE SCALE GENOMIC DNA]</scope>
</reference>
<feature type="transmembrane region" description="Helical" evidence="5">
    <location>
        <begin position="254"/>
        <end position="274"/>
    </location>
</feature>
<evidence type="ECO:0000256" key="4">
    <source>
        <dbReference type="ARBA" id="ARBA00023136"/>
    </source>
</evidence>
<dbReference type="EMBL" id="UYRR01031112">
    <property type="protein sequence ID" value="VDK46029.1"/>
    <property type="molecule type" value="Genomic_DNA"/>
</dbReference>
<dbReference type="Pfam" id="PF00001">
    <property type="entry name" value="7tm_1"/>
    <property type="match status" value="1"/>
</dbReference>
<feature type="transmembrane region" description="Helical" evidence="5">
    <location>
        <begin position="294"/>
        <end position="311"/>
    </location>
</feature>
<evidence type="ECO:0000256" key="3">
    <source>
        <dbReference type="ARBA" id="ARBA00022989"/>
    </source>
</evidence>
<feature type="transmembrane region" description="Helical" evidence="5">
    <location>
        <begin position="203"/>
        <end position="228"/>
    </location>
</feature>
<name>A0A0M3JVZ3_ANISI</name>
<dbReference type="WBParaSite" id="ASIM_0001241801-mRNA-1">
    <property type="protein sequence ID" value="ASIM_0001241801-mRNA-1"/>
    <property type="gene ID" value="ASIM_0001241801"/>
</dbReference>
<dbReference type="InterPro" id="IPR039952">
    <property type="entry name" value="Aex-2"/>
</dbReference>
<feature type="transmembrane region" description="Helical" evidence="5">
    <location>
        <begin position="163"/>
        <end position="183"/>
    </location>
</feature>
<evidence type="ECO:0000313" key="9">
    <source>
        <dbReference type="WBParaSite" id="ASIM_0001241801-mRNA-1"/>
    </source>
</evidence>
<feature type="domain" description="G-protein coupled receptors family 1 profile" evidence="6">
    <location>
        <begin position="63"/>
        <end position="313"/>
    </location>
</feature>
<dbReference type="PROSITE" id="PS50262">
    <property type="entry name" value="G_PROTEIN_RECEP_F1_2"/>
    <property type="match status" value="1"/>
</dbReference>
<keyword evidence="3 5" id="KW-1133">Transmembrane helix</keyword>
<evidence type="ECO:0000313" key="7">
    <source>
        <dbReference type="EMBL" id="VDK46029.1"/>
    </source>
</evidence>
<reference evidence="9" key="1">
    <citation type="submission" date="2017-02" db="UniProtKB">
        <authorList>
            <consortium name="WormBaseParasite"/>
        </authorList>
    </citation>
    <scope>IDENTIFICATION</scope>
</reference>